<dbReference type="PANTHER" id="PTHR42808:SF3">
    <property type="entry name" value="HYDROXYSTEROID DEHYDROGENASE-LIKE PROTEIN 2"/>
    <property type="match status" value="1"/>
</dbReference>
<gene>
    <name evidence="6" type="ORF">BOX37_18515</name>
</gene>
<accession>A0A1J0VUD0</accession>
<evidence type="ECO:0000256" key="2">
    <source>
        <dbReference type="ARBA" id="ARBA00006484"/>
    </source>
</evidence>
<keyword evidence="3" id="KW-0521">NADP</keyword>
<reference evidence="6" key="1">
    <citation type="submission" date="2016-11" db="EMBL/GenBank/DDBJ databases">
        <authorList>
            <person name="Jaros S."/>
            <person name="Januszkiewicz K."/>
            <person name="Wedrychowicz H."/>
        </authorList>
    </citation>
    <scope>NUCLEOTIDE SEQUENCE [LARGE SCALE GENOMIC DNA]</scope>
    <source>
        <strain evidence="6">Y48</strain>
    </source>
</reference>
<keyword evidence="7" id="KW-1185">Reference proteome</keyword>
<evidence type="ECO:0000256" key="1">
    <source>
        <dbReference type="ARBA" id="ARBA00004275"/>
    </source>
</evidence>
<dbReference type="Pfam" id="PF00106">
    <property type="entry name" value="adh_short"/>
    <property type="match status" value="1"/>
</dbReference>
<dbReference type="KEGG" id="nsl:BOX37_18515"/>
<evidence type="ECO:0000256" key="5">
    <source>
        <dbReference type="ARBA" id="ARBA00023140"/>
    </source>
</evidence>
<evidence type="ECO:0000256" key="3">
    <source>
        <dbReference type="ARBA" id="ARBA00022857"/>
    </source>
</evidence>
<dbReference type="AlphaFoldDB" id="A0A1J0VUD0"/>
<comment type="similarity">
    <text evidence="2">Belongs to the short-chain dehydrogenases/reductases (SDR) family.</text>
</comment>
<evidence type="ECO:0000256" key="4">
    <source>
        <dbReference type="ARBA" id="ARBA00023002"/>
    </source>
</evidence>
<dbReference type="GO" id="GO:0016491">
    <property type="term" value="F:oxidoreductase activity"/>
    <property type="evidence" value="ECO:0007669"/>
    <property type="project" value="UniProtKB-KW"/>
</dbReference>
<dbReference type="RefSeq" id="WP_071928804.1">
    <property type="nucleotide sequence ID" value="NZ_CP018082.1"/>
</dbReference>
<proteinExistence type="inferred from homology"/>
<dbReference type="NCBIfam" id="NF006133">
    <property type="entry name" value="PRK08278.1"/>
    <property type="match status" value="1"/>
</dbReference>
<dbReference type="InterPro" id="IPR051935">
    <property type="entry name" value="HSDL2"/>
</dbReference>
<dbReference type="Gene3D" id="3.40.50.720">
    <property type="entry name" value="NAD(P)-binding Rossmann-like Domain"/>
    <property type="match status" value="1"/>
</dbReference>
<evidence type="ECO:0000313" key="7">
    <source>
        <dbReference type="Proteomes" id="UP000183810"/>
    </source>
</evidence>
<dbReference type="EMBL" id="CP018082">
    <property type="protein sequence ID" value="APE35617.1"/>
    <property type="molecule type" value="Genomic_DNA"/>
</dbReference>
<protein>
    <submittedName>
        <fullName evidence="6">Short chain dehydrogenase</fullName>
    </submittedName>
</protein>
<sequence length="276" mass="28871">MPSENAVLTDRTLVISGGSRGIGLAIALAAARQHANLVLLAKTSQPHPRLPGTVHTAVTEVESAGGKAVAVVGDVRDEADVQRAVDTAIERFGGIDICVNNASAIGVEPTESLSAKRFDLMQQINLRGTFLLTKACLPHLRASTNPHVLTVSPPVNMNPRWLGAHPAYTLSKYGMTLLSLGWAAEFADAGIAVNCLWPQTYIATSAVANMADGESLISAARSPEIMADAAIEILSRPARTTSGNCYIDAEVLTATGIEDLSGYGGGANPTLDLFLD</sequence>
<organism evidence="6 7">
    <name type="scientific">Nocardia mangyaensis</name>
    <dbReference type="NCBI Taxonomy" id="2213200"/>
    <lineage>
        <taxon>Bacteria</taxon>
        <taxon>Bacillati</taxon>
        <taxon>Actinomycetota</taxon>
        <taxon>Actinomycetes</taxon>
        <taxon>Mycobacteriales</taxon>
        <taxon>Nocardiaceae</taxon>
        <taxon>Nocardia</taxon>
    </lineage>
</organism>
<dbReference type="PRINTS" id="PR00081">
    <property type="entry name" value="GDHRDH"/>
</dbReference>
<name>A0A1J0VUD0_9NOCA</name>
<keyword evidence="4" id="KW-0560">Oxidoreductase</keyword>
<dbReference type="InterPro" id="IPR036291">
    <property type="entry name" value="NAD(P)-bd_dom_sf"/>
</dbReference>
<dbReference type="PANTHER" id="PTHR42808">
    <property type="entry name" value="HYDROXYSTEROID DEHYDROGENASE-LIKE PROTEIN 2"/>
    <property type="match status" value="1"/>
</dbReference>
<dbReference type="OrthoDB" id="9810935at2"/>
<comment type="subcellular location">
    <subcellularLocation>
        <location evidence="1">Peroxisome</location>
    </subcellularLocation>
</comment>
<evidence type="ECO:0000313" key="6">
    <source>
        <dbReference type="EMBL" id="APE35617.1"/>
    </source>
</evidence>
<dbReference type="Proteomes" id="UP000183810">
    <property type="component" value="Chromosome"/>
</dbReference>
<dbReference type="InterPro" id="IPR002347">
    <property type="entry name" value="SDR_fam"/>
</dbReference>
<keyword evidence="5" id="KW-0576">Peroxisome</keyword>
<dbReference type="SUPFAM" id="SSF51735">
    <property type="entry name" value="NAD(P)-binding Rossmann-fold domains"/>
    <property type="match status" value="1"/>
</dbReference>
<dbReference type="FunFam" id="3.40.50.720:FF:000301">
    <property type="entry name" value="Hydroxysteroid dehydrogenase like 2"/>
    <property type="match status" value="1"/>
</dbReference>